<dbReference type="InterPro" id="IPR019080">
    <property type="entry name" value="YqaJ_viral_recombinase"/>
</dbReference>
<evidence type="ECO:0000259" key="1">
    <source>
        <dbReference type="Pfam" id="PF09588"/>
    </source>
</evidence>
<dbReference type="PANTHER" id="PTHR46609">
    <property type="entry name" value="EXONUCLEASE, PHAGE-TYPE/RECB, C-TERMINAL DOMAIN-CONTAINING PROTEIN"/>
    <property type="match status" value="1"/>
</dbReference>
<dbReference type="PANTHER" id="PTHR46609:SF8">
    <property type="entry name" value="YQAJ VIRAL RECOMBINASE DOMAIN-CONTAINING PROTEIN"/>
    <property type="match status" value="1"/>
</dbReference>
<reference evidence="2 3" key="1">
    <citation type="submission" date="2023-02" db="EMBL/GenBank/DDBJ databases">
        <title>LHISI_Scaffold_Assembly.</title>
        <authorList>
            <person name="Stuart O.P."/>
            <person name="Cleave R."/>
            <person name="Magrath M.J.L."/>
            <person name="Mikheyev A.S."/>
        </authorList>
    </citation>
    <scope>NUCLEOTIDE SEQUENCE [LARGE SCALE GENOMIC DNA]</scope>
    <source>
        <strain evidence="2">Daus_M_001</strain>
        <tissue evidence="2">Leg muscle</tissue>
    </source>
</reference>
<sequence>MYHGDHCLQLGVVCKRRTATASLVKKILYVQPPPSAVIQHGIANEEVTLKEYETTHEVRVSKCGLFVGLKRGWLAGSPDGLVGVDEIVQVKCPFKARDLTPSRVAKNLKNS</sequence>
<dbReference type="Proteomes" id="UP001159363">
    <property type="component" value="Chromosome 3"/>
</dbReference>
<comment type="caution">
    <text evidence="2">The sequence shown here is derived from an EMBL/GenBank/DDBJ whole genome shotgun (WGS) entry which is preliminary data.</text>
</comment>
<name>A0ABQ9HYS1_9NEOP</name>
<dbReference type="Gene3D" id="3.90.320.10">
    <property type="match status" value="1"/>
</dbReference>
<accession>A0ABQ9HYS1</accession>
<dbReference type="EMBL" id="JARBHB010000003">
    <property type="protein sequence ID" value="KAJ8889533.1"/>
    <property type="molecule type" value="Genomic_DNA"/>
</dbReference>
<evidence type="ECO:0000313" key="2">
    <source>
        <dbReference type="EMBL" id="KAJ8889533.1"/>
    </source>
</evidence>
<keyword evidence="3" id="KW-1185">Reference proteome</keyword>
<dbReference type="Pfam" id="PF09588">
    <property type="entry name" value="YqaJ"/>
    <property type="match status" value="1"/>
</dbReference>
<evidence type="ECO:0000313" key="3">
    <source>
        <dbReference type="Proteomes" id="UP001159363"/>
    </source>
</evidence>
<feature type="domain" description="YqaJ viral recombinase" evidence="1">
    <location>
        <begin position="36"/>
        <end position="96"/>
    </location>
</feature>
<protein>
    <recommendedName>
        <fullName evidence="1">YqaJ viral recombinase domain-containing protein</fullName>
    </recommendedName>
</protein>
<dbReference type="SUPFAM" id="SSF52980">
    <property type="entry name" value="Restriction endonuclease-like"/>
    <property type="match status" value="1"/>
</dbReference>
<dbReference type="InterPro" id="IPR011335">
    <property type="entry name" value="Restrct_endonuc-II-like"/>
</dbReference>
<proteinExistence type="predicted"/>
<gene>
    <name evidence="2" type="ORF">PR048_009032</name>
</gene>
<dbReference type="InterPro" id="IPR011604">
    <property type="entry name" value="PDDEXK-like_dom_sf"/>
</dbReference>
<organism evidence="2 3">
    <name type="scientific">Dryococelus australis</name>
    <dbReference type="NCBI Taxonomy" id="614101"/>
    <lineage>
        <taxon>Eukaryota</taxon>
        <taxon>Metazoa</taxon>
        <taxon>Ecdysozoa</taxon>
        <taxon>Arthropoda</taxon>
        <taxon>Hexapoda</taxon>
        <taxon>Insecta</taxon>
        <taxon>Pterygota</taxon>
        <taxon>Neoptera</taxon>
        <taxon>Polyneoptera</taxon>
        <taxon>Phasmatodea</taxon>
        <taxon>Verophasmatodea</taxon>
        <taxon>Anareolatae</taxon>
        <taxon>Phasmatidae</taxon>
        <taxon>Eurycanthinae</taxon>
        <taxon>Dryococelus</taxon>
    </lineage>
</organism>
<dbReference type="InterPro" id="IPR051703">
    <property type="entry name" value="NF-kappa-B_Signaling_Reg"/>
</dbReference>